<feature type="domain" description="Tc1-like transposase DDE" evidence="2">
    <location>
        <begin position="195"/>
        <end position="323"/>
    </location>
</feature>
<dbReference type="EMBL" id="JAWQEG010000596">
    <property type="protein sequence ID" value="KAK3887993.1"/>
    <property type="molecule type" value="Genomic_DNA"/>
</dbReference>
<organism evidence="3 4">
    <name type="scientific">Petrolisthes cinctipes</name>
    <name type="common">Flat porcelain crab</name>
    <dbReference type="NCBI Taxonomy" id="88211"/>
    <lineage>
        <taxon>Eukaryota</taxon>
        <taxon>Metazoa</taxon>
        <taxon>Ecdysozoa</taxon>
        <taxon>Arthropoda</taxon>
        <taxon>Crustacea</taxon>
        <taxon>Multicrustacea</taxon>
        <taxon>Malacostraca</taxon>
        <taxon>Eumalacostraca</taxon>
        <taxon>Eucarida</taxon>
        <taxon>Decapoda</taxon>
        <taxon>Pleocyemata</taxon>
        <taxon>Anomura</taxon>
        <taxon>Galatheoidea</taxon>
        <taxon>Porcellanidae</taxon>
        <taxon>Petrolisthes</taxon>
    </lineage>
</organism>
<protein>
    <recommendedName>
        <fullName evidence="2">Tc1-like transposase DDE domain-containing protein</fullName>
    </recommendedName>
</protein>
<name>A0AAE1KXR7_PETCI</name>
<accession>A0AAE1KXR7</accession>
<dbReference type="Gene3D" id="3.30.420.10">
    <property type="entry name" value="Ribonuclease H-like superfamily/Ribonuclease H"/>
    <property type="match status" value="1"/>
</dbReference>
<evidence type="ECO:0000259" key="2">
    <source>
        <dbReference type="Pfam" id="PF13358"/>
    </source>
</evidence>
<dbReference type="Proteomes" id="UP001286313">
    <property type="component" value="Unassembled WGS sequence"/>
</dbReference>
<dbReference type="InterPro" id="IPR038717">
    <property type="entry name" value="Tc1-like_DDE_dom"/>
</dbReference>
<dbReference type="Pfam" id="PF13358">
    <property type="entry name" value="DDE_3"/>
    <property type="match status" value="1"/>
</dbReference>
<gene>
    <name evidence="3" type="ORF">Pcinc_007952</name>
</gene>
<dbReference type="GO" id="GO:0003676">
    <property type="term" value="F:nucleic acid binding"/>
    <property type="evidence" value="ECO:0007669"/>
    <property type="project" value="InterPro"/>
</dbReference>
<dbReference type="AlphaFoldDB" id="A0AAE1KXR7"/>
<comment type="caution">
    <text evidence="3">The sequence shown here is derived from an EMBL/GenBank/DDBJ whole genome shotgun (WGS) entry which is preliminary data.</text>
</comment>
<proteinExistence type="predicted"/>
<dbReference type="InterPro" id="IPR036397">
    <property type="entry name" value="RNaseH_sf"/>
</dbReference>
<reference evidence="3" key="1">
    <citation type="submission" date="2023-10" db="EMBL/GenBank/DDBJ databases">
        <title>Genome assemblies of two species of porcelain crab, Petrolisthes cinctipes and Petrolisthes manimaculis (Anomura: Porcellanidae).</title>
        <authorList>
            <person name="Angst P."/>
        </authorList>
    </citation>
    <scope>NUCLEOTIDE SEQUENCE</scope>
    <source>
        <strain evidence="3">PB745_01</strain>
        <tissue evidence="3">Gill</tissue>
    </source>
</reference>
<evidence type="ECO:0000313" key="3">
    <source>
        <dbReference type="EMBL" id="KAK3887993.1"/>
    </source>
</evidence>
<evidence type="ECO:0000313" key="4">
    <source>
        <dbReference type="Proteomes" id="UP001286313"/>
    </source>
</evidence>
<evidence type="ECO:0000256" key="1">
    <source>
        <dbReference type="SAM" id="MobiDB-lite"/>
    </source>
</evidence>
<feature type="region of interest" description="Disordered" evidence="1">
    <location>
        <begin position="1"/>
        <end position="26"/>
    </location>
</feature>
<dbReference type="PANTHER" id="PTHR33939:SF1">
    <property type="entry name" value="DUF4371 DOMAIN-CONTAINING PROTEIN"/>
    <property type="match status" value="1"/>
</dbReference>
<dbReference type="PANTHER" id="PTHR33939">
    <property type="entry name" value="PROTEIN CBG22215"/>
    <property type="match status" value="1"/>
</dbReference>
<sequence length="395" mass="45645">MSVSRVRDIVNTTTTSSPSTPVPPPPPTLAAFDNFTVGAIRRHIHIKFFEKQHFTLRVIAADLKTAGIILEDTSDTTVWRIMHTMGFQYRLSQRKMYVRRESMDVVCRRIGALRALQRHREEGRKVVYVDETWFTTRMGHSREWVDTTQAPFNTTYSRQLPPGEGERFVVVAAGTDEGFVDGSYLCYPAKTNQGDYHGEMNGELFMRWLTMQLLPSLPEPSVLVLDNAPYNSQLTEESRCPATATRKADLIRWLEQHNISIPPAATRPELLFLWQQNRPQPQYKIDNTIRMWGHDVIRLPPGHPELNAIEQVWGFMKRYVRSTLQRFTRTELRATLDGARQLAHKDVWAGAVQHSRKYEEEYWKTDNIHESVEPIIINIASDDEDDDIFLDSDCE</sequence>
<keyword evidence="4" id="KW-1185">Reference proteome</keyword>